<keyword evidence="2" id="KW-0813">Transport</keyword>
<reference evidence="10 11" key="1">
    <citation type="submission" date="2019-04" db="EMBL/GenBank/DDBJ databases">
        <title>Crenobacter sp. nov.</title>
        <authorList>
            <person name="Shi S."/>
        </authorList>
    </citation>
    <scope>NUCLEOTIDE SEQUENCE [LARGE SCALE GENOMIC DNA]</scope>
    <source>
        <strain evidence="10 11">GY 70310</strain>
    </source>
</reference>
<dbReference type="Proteomes" id="UP000308891">
    <property type="component" value="Unassembled WGS sequence"/>
</dbReference>
<comment type="caution">
    <text evidence="10">The sequence shown here is derived from an EMBL/GenBank/DDBJ whole genome shotgun (WGS) entry which is preliminary data.</text>
</comment>
<dbReference type="InterPro" id="IPR045324">
    <property type="entry name" value="Small_multidrug_res"/>
</dbReference>
<gene>
    <name evidence="10" type="ORF">E5K04_13885</name>
</gene>
<protein>
    <submittedName>
        <fullName evidence="10">Multidrug efflux SMR transporter</fullName>
    </submittedName>
</protein>
<evidence type="ECO:0000256" key="6">
    <source>
        <dbReference type="ARBA" id="ARBA00023136"/>
    </source>
</evidence>
<dbReference type="GO" id="GO:0005886">
    <property type="term" value="C:plasma membrane"/>
    <property type="evidence" value="ECO:0007669"/>
    <property type="project" value="UniProtKB-SubCell"/>
</dbReference>
<evidence type="ECO:0000256" key="1">
    <source>
        <dbReference type="ARBA" id="ARBA00004651"/>
    </source>
</evidence>
<name>A0A4T0UKU0_9NEIS</name>
<evidence type="ECO:0000313" key="11">
    <source>
        <dbReference type="Proteomes" id="UP000308891"/>
    </source>
</evidence>
<proteinExistence type="inferred from homology"/>
<keyword evidence="11" id="KW-1185">Reference proteome</keyword>
<dbReference type="InterPro" id="IPR000390">
    <property type="entry name" value="Small_drug/metabolite_transptr"/>
</dbReference>
<dbReference type="GO" id="GO:0022857">
    <property type="term" value="F:transmembrane transporter activity"/>
    <property type="evidence" value="ECO:0007669"/>
    <property type="project" value="InterPro"/>
</dbReference>
<keyword evidence="6 9" id="KW-0472">Membrane</keyword>
<dbReference type="AlphaFoldDB" id="A0A4T0UKU0"/>
<evidence type="ECO:0000256" key="5">
    <source>
        <dbReference type="ARBA" id="ARBA00022989"/>
    </source>
</evidence>
<dbReference type="InterPro" id="IPR037185">
    <property type="entry name" value="EmrE-like"/>
</dbReference>
<keyword evidence="4 8" id="KW-0812">Transmembrane</keyword>
<feature type="transmembrane region" description="Helical" evidence="9">
    <location>
        <begin position="64"/>
        <end position="85"/>
    </location>
</feature>
<dbReference type="Pfam" id="PF00893">
    <property type="entry name" value="Multi_Drug_Res"/>
    <property type="match status" value="1"/>
</dbReference>
<dbReference type="PANTHER" id="PTHR30561">
    <property type="entry name" value="SMR FAMILY PROTON-DEPENDENT DRUG EFFLUX TRANSPORTER SUGE"/>
    <property type="match status" value="1"/>
</dbReference>
<feature type="transmembrane region" description="Helical" evidence="9">
    <location>
        <begin position="39"/>
        <end position="57"/>
    </location>
</feature>
<evidence type="ECO:0000256" key="9">
    <source>
        <dbReference type="SAM" id="Phobius"/>
    </source>
</evidence>
<evidence type="ECO:0000256" key="2">
    <source>
        <dbReference type="ARBA" id="ARBA00022448"/>
    </source>
</evidence>
<evidence type="ECO:0000256" key="3">
    <source>
        <dbReference type="ARBA" id="ARBA00022475"/>
    </source>
</evidence>
<organism evidence="10 11">
    <name type="scientific">Crenobacter intestini</name>
    <dbReference type="NCBI Taxonomy" id="2563443"/>
    <lineage>
        <taxon>Bacteria</taxon>
        <taxon>Pseudomonadati</taxon>
        <taxon>Pseudomonadota</taxon>
        <taxon>Betaproteobacteria</taxon>
        <taxon>Neisseriales</taxon>
        <taxon>Neisseriaceae</taxon>
        <taxon>Crenobacter</taxon>
    </lineage>
</organism>
<evidence type="ECO:0000256" key="7">
    <source>
        <dbReference type="ARBA" id="ARBA00038032"/>
    </source>
</evidence>
<dbReference type="OrthoDB" id="9808638at2"/>
<evidence type="ECO:0000256" key="8">
    <source>
        <dbReference type="RuleBase" id="RU003942"/>
    </source>
</evidence>
<comment type="subcellular location">
    <subcellularLocation>
        <location evidence="1 8">Cell membrane</location>
        <topology evidence="1 8">Multi-pass membrane protein</topology>
    </subcellularLocation>
</comment>
<accession>A0A4T0UKU0</accession>
<comment type="similarity">
    <text evidence="7 8">Belongs to the drug/metabolite transporter (DMT) superfamily. Small multidrug resistance (SMR) (TC 2.A.7.1) family.</text>
</comment>
<dbReference type="EMBL" id="STGJ01000018">
    <property type="protein sequence ID" value="TIC79187.1"/>
    <property type="molecule type" value="Genomic_DNA"/>
</dbReference>
<dbReference type="PANTHER" id="PTHR30561:SF1">
    <property type="entry name" value="MULTIDRUG TRANSPORTER EMRE"/>
    <property type="match status" value="1"/>
</dbReference>
<keyword evidence="3" id="KW-1003">Cell membrane</keyword>
<dbReference type="SUPFAM" id="SSF103481">
    <property type="entry name" value="Multidrug resistance efflux transporter EmrE"/>
    <property type="match status" value="1"/>
</dbReference>
<sequence length="114" mass="11712">MGALAKVPTWLMLALAILAEVSATSSMKLTEGFTRPLPTVLVLCGYALSLSLLAQVVQRVDVGVVYAIWCGVGMAAVALVGVLVYGEAVTLAKVGGIVLIVAGTLMLSLAMRGH</sequence>
<keyword evidence="5 9" id="KW-1133">Transmembrane helix</keyword>
<evidence type="ECO:0000256" key="4">
    <source>
        <dbReference type="ARBA" id="ARBA00022692"/>
    </source>
</evidence>
<dbReference type="GO" id="GO:1990961">
    <property type="term" value="P:xenobiotic detoxification by transmembrane export across the plasma membrane"/>
    <property type="evidence" value="ECO:0007669"/>
    <property type="project" value="UniProtKB-ARBA"/>
</dbReference>
<dbReference type="Gene3D" id="1.10.3730.20">
    <property type="match status" value="1"/>
</dbReference>
<dbReference type="FunFam" id="1.10.3730.20:FF:000001">
    <property type="entry name" value="Quaternary ammonium compound resistance transporter SugE"/>
    <property type="match status" value="1"/>
</dbReference>
<evidence type="ECO:0000313" key="10">
    <source>
        <dbReference type="EMBL" id="TIC79187.1"/>
    </source>
</evidence>
<dbReference type="RefSeq" id="WP_136555153.1">
    <property type="nucleotide sequence ID" value="NZ_STGJ01000018.1"/>
</dbReference>
<feature type="transmembrane region" description="Helical" evidence="9">
    <location>
        <begin position="91"/>
        <end position="111"/>
    </location>
</feature>